<evidence type="ECO:0000313" key="2">
    <source>
        <dbReference type="Proteomes" id="UP000244090"/>
    </source>
</evidence>
<protein>
    <submittedName>
        <fullName evidence="1">Uncharacterized protein</fullName>
    </submittedName>
</protein>
<keyword evidence="2" id="KW-1185">Reference proteome</keyword>
<gene>
    <name evidence="1" type="ORF">C8N46_1174</name>
</gene>
<dbReference type="EMBL" id="QBKT01000017">
    <property type="protein sequence ID" value="PTX58228.1"/>
    <property type="molecule type" value="Genomic_DNA"/>
</dbReference>
<sequence length="512" mass="59076">MSTRKTISQQIEASEFVKKMMPFAQQAELKKQNTKENSTKLKDVEKQLKEIPTTIESVSLKQAIVYAHYYSAKTDIFILEQPFKHTFHGIRITNKKVTNLKLGKIVIERLLKSTSYKLNLDFKKDTLQNILNGLTKKKKTTNQLIKETTYVKMLMPINQQKALTQQNTAFSKSLVKRLESELAEIPKEPQGDSVKKSIVYAHYFYGGSDWYITDIVEDRNMLFGYVILNGDTQMAEAGYISIDEIVNNGRIELDFYFTKEPLETILYKKYPDYYSSSKKEKKQAQKKVIKKDATAKIVDHYSLEFRLIRRFYNLIRLHKTTTFRKIQLLYMAYQKAALEQSIRETNSAADLFGKINKKVVALFDAVSPTKSNANIEFTDKALFNQIENYVKGQKINYAITLLKSYLSMQGYKPDTDKVERLLNRIDNAIEKGIVSKDNRLFHQILIAKAELIDYLEKPTQKIEPELIGLSIPARHLCTNRIKCDGLRKDGKLNKGYQFVKGGSVIKVKKKAV</sequence>
<dbReference type="RefSeq" id="WP_108116867.1">
    <property type="nucleotide sequence ID" value="NZ_QBKT01000017.1"/>
</dbReference>
<dbReference type="AlphaFoldDB" id="A0A2T6BQ85"/>
<name>A0A2T6BQ85_9FLAO</name>
<dbReference type="OrthoDB" id="9792687at2"/>
<reference evidence="1 2" key="1">
    <citation type="submission" date="2018-04" db="EMBL/GenBank/DDBJ databases">
        <title>Genomic Encyclopedia of Archaeal and Bacterial Type Strains, Phase II (KMG-II): from individual species to whole genera.</title>
        <authorList>
            <person name="Goeker M."/>
        </authorList>
    </citation>
    <scope>NUCLEOTIDE SEQUENCE [LARGE SCALE GENOMIC DNA]</scope>
    <source>
        <strain evidence="1 2">DSM 25731</strain>
    </source>
</reference>
<organism evidence="1 2">
    <name type="scientific">Kordia periserrulae</name>
    <dbReference type="NCBI Taxonomy" id="701523"/>
    <lineage>
        <taxon>Bacteria</taxon>
        <taxon>Pseudomonadati</taxon>
        <taxon>Bacteroidota</taxon>
        <taxon>Flavobacteriia</taxon>
        <taxon>Flavobacteriales</taxon>
        <taxon>Flavobacteriaceae</taxon>
        <taxon>Kordia</taxon>
    </lineage>
</organism>
<comment type="caution">
    <text evidence="1">The sequence shown here is derived from an EMBL/GenBank/DDBJ whole genome shotgun (WGS) entry which is preliminary data.</text>
</comment>
<accession>A0A2T6BQ85</accession>
<evidence type="ECO:0000313" key="1">
    <source>
        <dbReference type="EMBL" id="PTX58228.1"/>
    </source>
</evidence>
<dbReference type="Proteomes" id="UP000244090">
    <property type="component" value="Unassembled WGS sequence"/>
</dbReference>
<proteinExistence type="predicted"/>